<proteinExistence type="predicted"/>
<dbReference type="PANTHER" id="PTHR23057">
    <property type="entry name" value="JUXTAPOSED WITH ANOTHER ZINC FINGER PROTEIN 1"/>
    <property type="match status" value="1"/>
</dbReference>
<dbReference type="SMART" id="SM00355">
    <property type="entry name" value="ZnF_C2H2"/>
    <property type="match status" value="2"/>
</dbReference>
<dbReference type="PANTHER" id="PTHR23057:SF0">
    <property type="entry name" value="JUXTAPOSED WITH ANOTHER ZINC FINGER PROTEIN 1"/>
    <property type="match status" value="1"/>
</dbReference>
<dbReference type="GO" id="GO:0008270">
    <property type="term" value="F:zinc ion binding"/>
    <property type="evidence" value="ECO:0007669"/>
    <property type="project" value="UniProtKB-KW"/>
</dbReference>
<dbReference type="OMA" id="YHMEHTH"/>
<evidence type="ECO:0000259" key="7">
    <source>
        <dbReference type="PROSITE" id="PS50157"/>
    </source>
</evidence>
<keyword evidence="9" id="KW-1185">Reference proteome</keyword>
<keyword evidence="3 5" id="KW-0863">Zinc-finger</keyword>
<sequence length="296" mass="34009">MSILDDTIWSACSDFGSHLANSCKEEFDVLDSLMHKQNLEKIFCNDFICCGQYWTDLHHLLQHCEESHSEEDLPILQPSETSAYYEDPENMKISSVYEGICINVEGMEWEMEREEDEDEDEIQTPISSALPTISSSFLPRHITNSDLNALENGQKSPSLAIMRPSETQEEYGYEKIKEWMRQSQFMPRLDRVDDTHRPYRCQVPECGKAYKNANGLKYHKAHGHCQGKVIENLEEIAQKPYMCSLGACRKRYKNLNGLKYHIQHGHFKSQRLSNPALVSPTQSPSPPLSPSLYSIL</sequence>
<feature type="region of interest" description="Disordered" evidence="6">
    <location>
        <begin position="275"/>
        <end position="296"/>
    </location>
</feature>
<accession>A0A168Q1P3</accession>
<evidence type="ECO:0000256" key="5">
    <source>
        <dbReference type="PROSITE-ProRule" id="PRU00042"/>
    </source>
</evidence>
<dbReference type="PROSITE" id="PS50157">
    <property type="entry name" value="ZINC_FINGER_C2H2_2"/>
    <property type="match status" value="1"/>
</dbReference>
<evidence type="ECO:0000256" key="1">
    <source>
        <dbReference type="ARBA" id="ARBA00022723"/>
    </source>
</evidence>
<dbReference type="SUPFAM" id="SSF57667">
    <property type="entry name" value="beta-beta-alpha zinc fingers"/>
    <property type="match status" value="1"/>
</dbReference>
<dbReference type="OrthoDB" id="3269380at2759"/>
<reference evidence="8" key="1">
    <citation type="submission" date="2016-04" db="EMBL/GenBank/DDBJ databases">
        <authorList>
            <person name="Evans L.H."/>
            <person name="Alamgir A."/>
            <person name="Owens N."/>
            <person name="Weber N.D."/>
            <person name="Virtaneva K."/>
            <person name="Barbian K."/>
            <person name="Babar A."/>
            <person name="Rosenke K."/>
        </authorList>
    </citation>
    <scope>NUCLEOTIDE SEQUENCE [LARGE SCALE GENOMIC DNA]</scope>
    <source>
        <strain evidence="8">CBS 101.48</strain>
    </source>
</reference>
<keyword evidence="4" id="KW-0862">Zinc</keyword>
<dbReference type="AlphaFoldDB" id="A0A168Q1P3"/>
<dbReference type="EMBL" id="LT554077">
    <property type="protein sequence ID" value="SAM03358.1"/>
    <property type="molecule type" value="Genomic_DNA"/>
</dbReference>
<dbReference type="InterPro" id="IPR051580">
    <property type="entry name" value="ZnF-Chromatin_assoc"/>
</dbReference>
<evidence type="ECO:0000313" key="8">
    <source>
        <dbReference type="EMBL" id="SAM03358.1"/>
    </source>
</evidence>
<evidence type="ECO:0000256" key="4">
    <source>
        <dbReference type="ARBA" id="ARBA00022833"/>
    </source>
</evidence>
<dbReference type="InterPro" id="IPR036236">
    <property type="entry name" value="Znf_C2H2_sf"/>
</dbReference>
<evidence type="ECO:0000313" key="9">
    <source>
        <dbReference type="Proteomes" id="UP000078561"/>
    </source>
</evidence>
<dbReference type="PROSITE" id="PS00028">
    <property type="entry name" value="ZINC_FINGER_C2H2_1"/>
    <property type="match status" value="2"/>
</dbReference>
<dbReference type="GO" id="GO:0005634">
    <property type="term" value="C:nucleus"/>
    <property type="evidence" value="ECO:0007669"/>
    <property type="project" value="TreeGrafter"/>
</dbReference>
<name>A0A168Q1P3_ABSGL</name>
<evidence type="ECO:0000256" key="3">
    <source>
        <dbReference type="ARBA" id="ARBA00022771"/>
    </source>
</evidence>
<protein>
    <recommendedName>
        <fullName evidence="7">C2H2-type domain-containing protein</fullName>
    </recommendedName>
</protein>
<dbReference type="Proteomes" id="UP000078561">
    <property type="component" value="Unassembled WGS sequence"/>
</dbReference>
<keyword evidence="1" id="KW-0479">Metal-binding</keyword>
<feature type="domain" description="C2H2-type" evidence="7">
    <location>
        <begin position="199"/>
        <end position="229"/>
    </location>
</feature>
<dbReference type="STRING" id="4829.A0A168Q1P3"/>
<gene>
    <name evidence="8" type="primary">ABSGL_09176.1 scaffold 10682</name>
</gene>
<evidence type="ECO:0000256" key="2">
    <source>
        <dbReference type="ARBA" id="ARBA00022737"/>
    </source>
</evidence>
<keyword evidence="2" id="KW-0677">Repeat</keyword>
<organism evidence="8">
    <name type="scientific">Absidia glauca</name>
    <name type="common">Pin mould</name>
    <dbReference type="NCBI Taxonomy" id="4829"/>
    <lineage>
        <taxon>Eukaryota</taxon>
        <taxon>Fungi</taxon>
        <taxon>Fungi incertae sedis</taxon>
        <taxon>Mucoromycota</taxon>
        <taxon>Mucoromycotina</taxon>
        <taxon>Mucoromycetes</taxon>
        <taxon>Mucorales</taxon>
        <taxon>Cunninghamellaceae</taxon>
        <taxon>Absidia</taxon>
    </lineage>
</organism>
<dbReference type="Gene3D" id="3.30.160.60">
    <property type="entry name" value="Classic Zinc Finger"/>
    <property type="match status" value="1"/>
</dbReference>
<dbReference type="InParanoid" id="A0A168Q1P3"/>
<dbReference type="InterPro" id="IPR013087">
    <property type="entry name" value="Znf_C2H2_type"/>
</dbReference>
<evidence type="ECO:0000256" key="6">
    <source>
        <dbReference type="SAM" id="MobiDB-lite"/>
    </source>
</evidence>